<reference evidence="1" key="1">
    <citation type="submission" date="2022-05" db="EMBL/GenBank/DDBJ databases">
        <title>Halomonas geminus sp. nov. and Halomonas llamarensis sp. nov. isolated from high-altitude salars of the Atacama Desert.</title>
        <authorList>
            <person name="Hintersatz C."/>
            <person name="Rojas L.A."/>
            <person name="Wei T.-S."/>
            <person name="Kutschke S."/>
            <person name="Lehmann F."/>
            <person name="Jain R."/>
            <person name="Pollmann K."/>
        </authorList>
    </citation>
    <scope>NUCLEOTIDE SEQUENCE</scope>
    <source>
        <strain evidence="1">ATCHA</strain>
    </source>
</reference>
<name>A0ABT0SRK7_9GAMM</name>
<gene>
    <name evidence="1" type="ORF">M8006_10720</name>
</gene>
<dbReference type="Proteomes" id="UP001165308">
    <property type="component" value="Unassembled WGS sequence"/>
</dbReference>
<proteinExistence type="predicted"/>
<accession>A0ABT0SRK7</accession>
<protein>
    <submittedName>
        <fullName evidence="1">DUF1566 domain-containing protein</fullName>
    </submittedName>
</protein>
<evidence type="ECO:0000313" key="1">
    <source>
        <dbReference type="EMBL" id="MCL7930443.1"/>
    </source>
</evidence>
<dbReference type="EMBL" id="JAMJPJ010000016">
    <property type="protein sequence ID" value="MCL7930443.1"/>
    <property type="molecule type" value="Genomic_DNA"/>
</dbReference>
<sequence>MPLIIGGGSEIDDLTIDGVSLDSLVVDGTEVWRKMEAGDQLSDGSYVLGVFNGYWLIVAPNDETEPAYGGVYDYPLYTGSTVDGVSNTVSMVNKVNAGLGTYNPDDGKTPNAAILCDDKTTGGHTDWYLPAIDELYFLWSQRNVLTGGLSGIGIITSTSVYPDPYYYLSSSVQQDRREGSNKLMKFDDGNPGYGSRRFQYNVRAFRRIPA</sequence>
<organism evidence="1 2">
    <name type="scientific">Halomonas llamarensis</name>
    <dbReference type="NCBI Taxonomy" id="2945104"/>
    <lineage>
        <taxon>Bacteria</taxon>
        <taxon>Pseudomonadati</taxon>
        <taxon>Pseudomonadota</taxon>
        <taxon>Gammaproteobacteria</taxon>
        <taxon>Oceanospirillales</taxon>
        <taxon>Halomonadaceae</taxon>
        <taxon>Halomonas</taxon>
    </lineage>
</organism>
<comment type="caution">
    <text evidence="1">The sequence shown here is derived from an EMBL/GenBank/DDBJ whole genome shotgun (WGS) entry which is preliminary data.</text>
</comment>
<keyword evidence="2" id="KW-1185">Reference proteome</keyword>
<dbReference type="RefSeq" id="WP_250082025.1">
    <property type="nucleotide sequence ID" value="NZ_JAMJPJ010000016.1"/>
</dbReference>
<evidence type="ECO:0000313" key="2">
    <source>
        <dbReference type="Proteomes" id="UP001165308"/>
    </source>
</evidence>